<reference evidence="1" key="1">
    <citation type="submission" date="2018-11" db="EMBL/GenBank/DDBJ databases">
        <authorList>
            <consortium name="Pathogen Informatics"/>
        </authorList>
    </citation>
    <scope>NUCLEOTIDE SEQUENCE</scope>
</reference>
<sequence>MFVLRDSSSTAVETNILGTTSSLSRSTYPLSKEQIRARHLQERKRARRAVLNQNVRRQQRAGMKKDGRDKLQAELFLFG</sequence>
<protein>
    <submittedName>
        <fullName evidence="1">Uncharacterized protein</fullName>
    </submittedName>
</protein>
<evidence type="ECO:0000313" key="1">
    <source>
        <dbReference type="EMBL" id="VEL10119.1"/>
    </source>
</evidence>
<keyword evidence="2" id="KW-1185">Reference proteome</keyword>
<evidence type="ECO:0000313" key="2">
    <source>
        <dbReference type="Proteomes" id="UP000784294"/>
    </source>
</evidence>
<comment type="caution">
    <text evidence="1">The sequence shown here is derived from an EMBL/GenBank/DDBJ whole genome shotgun (WGS) entry which is preliminary data.</text>
</comment>
<accession>A0A3S5A2H3</accession>
<dbReference type="EMBL" id="CAAALY010008072">
    <property type="protein sequence ID" value="VEL10119.1"/>
    <property type="molecule type" value="Genomic_DNA"/>
</dbReference>
<gene>
    <name evidence="1" type="ORF">PXEA_LOCUS3559</name>
</gene>
<organism evidence="1 2">
    <name type="scientific">Protopolystoma xenopodis</name>
    <dbReference type="NCBI Taxonomy" id="117903"/>
    <lineage>
        <taxon>Eukaryota</taxon>
        <taxon>Metazoa</taxon>
        <taxon>Spiralia</taxon>
        <taxon>Lophotrochozoa</taxon>
        <taxon>Platyhelminthes</taxon>
        <taxon>Monogenea</taxon>
        <taxon>Polyopisthocotylea</taxon>
        <taxon>Polystomatidea</taxon>
        <taxon>Polystomatidae</taxon>
        <taxon>Protopolystoma</taxon>
    </lineage>
</organism>
<name>A0A3S5A2H3_9PLAT</name>
<proteinExistence type="predicted"/>
<dbReference type="AlphaFoldDB" id="A0A3S5A2H3"/>
<dbReference type="Proteomes" id="UP000784294">
    <property type="component" value="Unassembled WGS sequence"/>
</dbReference>